<dbReference type="GO" id="GO:0005886">
    <property type="term" value="C:plasma membrane"/>
    <property type="evidence" value="ECO:0007669"/>
    <property type="project" value="TreeGrafter"/>
</dbReference>
<feature type="signal peptide" evidence="2">
    <location>
        <begin position="1"/>
        <end position="19"/>
    </location>
</feature>
<accession>A0A1B6D977</accession>
<name>A0A1B6D977_9HEMI</name>
<proteinExistence type="predicted"/>
<feature type="chain" id="PRO_5008581186" description="Paramyosin" evidence="2">
    <location>
        <begin position="20"/>
        <end position="529"/>
    </location>
</feature>
<dbReference type="PANTHER" id="PTHR39960">
    <property type="entry name" value="LD34147P"/>
    <property type="match status" value="1"/>
</dbReference>
<protein>
    <recommendedName>
        <fullName evidence="4">Paramyosin</fullName>
    </recommendedName>
</protein>
<keyword evidence="1" id="KW-0175">Coiled coil</keyword>
<evidence type="ECO:0000256" key="1">
    <source>
        <dbReference type="SAM" id="Coils"/>
    </source>
</evidence>
<reference evidence="3" key="1">
    <citation type="submission" date="2015-12" db="EMBL/GenBank/DDBJ databases">
        <title>De novo transcriptome assembly of four potential Pierce s Disease insect vectors from Arizona vineyards.</title>
        <authorList>
            <person name="Tassone E.E."/>
        </authorList>
    </citation>
    <scope>NUCLEOTIDE SEQUENCE</scope>
</reference>
<dbReference type="EMBL" id="GEDC01015082">
    <property type="protein sequence ID" value="JAS22216.1"/>
    <property type="molecule type" value="Transcribed_RNA"/>
</dbReference>
<evidence type="ECO:0000256" key="2">
    <source>
        <dbReference type="SAM" id="SignalP"/>
    </source>
</evidence>
<dbReference type="PANTHER" id="PTHR39960:SF1">
    <property type="entry name" value="LD34147P"/>
    <property type="match status" value="1"/>
</dbReference>
<keyword evidence="2" id="KW-0732">Signal</keyword>
<evidence type="ECO:0008006" key="4">
    <source>
        <dbReference type="Google" id="ProtNLM"/>
    </source>
</evidence>
<sequence length="529" mass="59235">MNTGGVLLFLVATVHLTLAARGVTNEDIRDAILSFVHMFRDSTDKLERHEFRERQLGEQVKKMLANIDKKQKAGETKLEEIMASIAKLDDRMRNIELKLEQQNTEKEKGIYTVDTIQDSIHNWMTNIESLVNEKSQHESGSINKERIDALEAALNARVDNIAAVMERLESHILRSTPTAVSTQVFDTEAIISRIETKLSQIQPSSQQDWHSVFLGSLANQEKTLLELKDKTDFATETLNSLPNKQDVNQLFNGTRDALQEVKYELEAAGDKGFGKLDVKFDELNKVLTNGQEELHKSISESGVLAEGFYSDVQKSYEQLLKEVKGLAKVEQVMIQTADNVLDTKRRIEYGVHQILLEVGDLVKLQGKDLNNTVNRRFDDISETILDNQNGGLTNLSSKIETEISQVWRQIGIMYQQLTASAGALDRLQQQTEIYVNGSLQTMDSMEGKVGQITGRMSEVDENLNYLLGRLSLVTQEFNTIKTGLGDALDNIRSSFNSVQEKVKKVGPGPNPIDSAENPINDVENVIAGV</sequence>
<feature type="coiled-coil region" evidence="1">
    <location>
        <begin position="78"/>
        <end position="105"/>
    </location>
</feature>
<gene>
    <name evidence="3" type="ORF">g.22512</name>
</gene>
<dbReference type="AlphaFoldDB" id="A0A1B6D977"/>
<evidence type="ECO:0000313" key="3">
    <source>
        <dbReference type="EMBL" id="JAS22216.1"/>
    </source>
</evidence>
<organism evidence="3">
    <name type="scientific">Clastoptera arizonana</name>
    <name type="common">Arizona spittle bug</name>
    <dbReference type="NCBI Taxonomy" id="38151"/>
    <lineage>
        <taxon>Eukaryota</taxon>
        <taxon>Metazoa</taxon>
        <taxon>Ecdysozoa</taxon>
        <taxon>Arthropoda</taxon>
        <taxon>Hexapoda</taxon>
        <taxon>Insecta</taxon>
        <taxon>Pterygota</taxon>
        <taxon>Neoptera</taxon>
        <taxon>Paraneoptera</taxon>
        <taxon>Hemiptera</taxon>
        <taxon>Auchenorrhyncha</taxon>
        <taxon>Cercopoidea</taxon>
        <taxon>Clastopteridae</taxon>
        <taxon>Clastoptera</taxon>
    </lineage>
</organism>